<evidence type="ECO:0000259" key="6">
    <source>
        <dbReference type="PROSITE" id="PS50865"/>
    </source>
</evidence>
<name>A0AAD5DWT6_9CHLO</name>
<dbReference type="GO" id="GO:0008270">
    <property type="term" value="F:zinc ion binding"/>
    <property type="evidence" value="ECO:0007669"/>
    <property type="project" value="UniProtKB-KW"/>
</dbReference>
<evidence type="ECO:0000256" key="5">
    <source>
        <dbReference type="SAM" id="MobiDB-lite"/>
    </source>
</evidence>
<proteinExistence type="predicted"/>
<accession>A0AAD5DWT6</accession>
<evidence type="ECO:0000256" key="2">
    <source>
        <dbReference type="ARBA" id="ARBA00022771"/>
    </source>
</evidence>
<feature type="domain" description="MYND-type" evidence="6">
    <location>
        <begin position="1731"/>
        <end position="1775"/>
    </location>
</feature>
<evidence type="ECO:0000256" key="3">
    <source>
        <dbReference type="ARBA" id="ARBA00022833"/>
    </source>
</evidence>
<dbReference type="Gene3D" id="6.10.140.2220">
    <property type="match status" value="2"/>
</dbReference>
<protein>
    <recommendedName>
        <fullName evidence="6">MYND-type domain-containing protein</fullName>
    </recommendedName>
</protein>
<dbReference type="Proteomes" id="UP001205105">
    <property type="component" value="Unassembled WGS sequence"/>
</dbReference>
<evidence type="ECO:0000256" key="1">
    <source>
        <dbReference type="ARBA" id="ARBA00022723"/>
    </source>
</evidence>
<gene>
    <name evidence="7" type="ORF">COHA_001462</name>
</gene>
<reference evidence="7" key="1">
    <citation type="submission" date="2020-11" db="EMBL/GenBank/DDBJ databases">
        <title>Chlorella ohadii genome sequencing and assembly.</title>
        <authorList>
            <person name="Murik O."/>
            <person name="Treves H."/>
            <person name="Kedem I."/>
            <person name="Shotland Y."/>
            <person name="Kaplan A."/>
        </authorList>
    </citation>
    <scope>NUCLEOTIDE SEQUENCE</scope>
    <source>
        <strain evidence="7">1</strain>
    </source>
</reference>
<sequence>MQRVRVQLSVQDTCSMLVARLRAAPRSRQELARLVGLLEGVRKARDSWLRNPQLLSAVVGVIAALAIHSSPAAVAAAQRHTGSGSSSSSEADELLYKTYATFVTSAYLLTDAIRGSGQLAQLSDADALRFGTAVSLAVRAMPVLLRRFVEQAEAEERGTLDPAAAPAGSLLPAVEQLINMGASLLGHGVQDVLAGPSHPGLQQQLSPRVQRALQASTLKPQQLVAWLESMVAASRVLFHLKGGQAISGYVVKLVAAVMKKQHWVLSEMAAALVEPRQPSNLMHHWAQHSQDYSLANWLSSWLRAGQRLIIHLHPTTPGLPLQQGSDATFCAAAAAAEAMLRMQPLFAQLAGAICAAVPVGSETARMAAGLPDEAAGWAACCMLVQRWLAVALLPDSDTVPDCCKDPSAVRAACQLASCAAKHAWWAVQLESKASSPCSSGSAQASSSGDPGCSGSSCAGGNDRSGTAMSELIARAACLSRLWAFRSLASAARIAVVAAVQHPEDERAQGMLDCVALLALELLPLTEQLYGNPALKPRRRTGVERAAEAAVPAAAHTAHPGAGAGAQRWSSSSSASAPCTDKCIGMCPRVDCWNPRAHAPPTATNLSPALPMSMQEVTWVEYGSDFIWVRCGEHLEEAWRLLEAAPRLAADFAADRSLLQQVTRAAAAVLAVEDVDPAAELYYAAAVCSHLAVALNLEAVHVWASTADCEQPRQALEVLLPALQAAAAAEAVPADGQASCQPAADAPTMDRQQLALRQARALGAARRCGNLRCSNLAGPSEAQLRTHKCSGCRTVRFCSAECSKAAWREHKVACRQLQAECKATAAAADAGVQISVEHACDTLTRRLGAAAPRDVHELHSVGALLEVLETTKDAWLTQPHIVSAVVGVIGTLARHGSAAAVAAAERQSAEAPRLLSQTYFSLMCGAHSLTSILRSSGQLAQLSEADALRFGSAALLSVRAMPVLLRAYVQHAGGEAPDGPPAVGAAAAAAVQPAVVAQLLSKGAALLNSTIQDVLPDANGFQPQPVPSPRVQRALQASVLQPQQLVAWLECAVPAARQLLHTLGHGVLDWLLLGTLTQLAWVPQLGAAPLVEGTPLQAELYGLFADCALAMHTELQAGQPVLARDNDYGMLVELMMGLSRKACIQYMSDAAAGGALLVAVADLFVSLPQELTEDAPPEQAQNMAAVVLQTSTTLATLAQTLLAAQMPRQAQQAQQAAEQAQQDQQAAGQVQLAAESSQQQRQQQQQPAASGLSDASLQLVAAVLRKQHWFLSEMAAAAGGSAQQGSFASEGLKPNFGPHLVMVLRSWVAVAEALCRAWEVAPFGIPQLGSSAAAFCAAAAAAEAVLRMQPPLAQLLGVACGEAPSSRTATAQSIAAETALTMLANYQITAARLMFELGGLIIPRNAAATCWAHTSAASVQAACRLVSCAAKHAWRSQQQGAGLGVTAGSSRAGTSSDAVGAAAASAQEQWLFRYRALGGLARSVHLAVSLAAASDHPADEQQQRLLDCVVLLALEAIPPLEELAVSPAVSPADRAPAWSDMHGMLCTLLHRHQTRTLALSAGAGAALCRVLLGTLENAWLAIADGAPRSLLSSHLGRTCNALAGAPHLAAELAADPRLVQQVARAAAAVLQDAPDGSNEAAWGVFVCRQLGAALGLQVNAASSAAAAYNPEARQHALVVLLPALQAAAAAEASPADGQASCQPAADAPALLDRQQLALRQARALGAARRCGNLRCSNLAGPSEAQLRTHKCSGCRTVRFCSAECSKAAWREHKVSG</sequence>
<evidence type="ECO:0000313" key="8">
    <source>
        <dbReference type="Proteomes" id="UP001205105"/>
    </source>
</evidence>
<keyword evidence="1" id="KW-0479">Metal-binding</keyword>
<dbReference type="InterPro" id="IPR002893">
    <property type="entry name" value="Znf_MYND"/>
</dbReference>
<dbReference type="PROSITE" id="PS50865">
    <property type="entry name" value="ZF_MYND_2"/>
    <property type="match status" value="2"/>
</dbReference>
<dbReference type="SUPFAM" id="SSF144232">
    <property type="entry name" value="HIT/MYND zinc finger-like"/>
    <property type="match status" value="2"/>
</dbReference>
<feature type="region of interest" description="Disordered" evidence="5">
    <location>
        <begin position="1226"/>
        <end position="1247"/>
    </location>
</feature>
<feature type="compositionally biased region" description="Low complexity" evidence="5">
    <location>
        <begin position="1226"/>
        <end position="1245"/>
    </location>
</feature>
<evidence type="ECO:0000313" key="7">
    <source>
        <dbReference type="EMBL" id="KAI7845097.1"/>
    </source>
</evidence>
<dbReference type="Pfam" id="PF01753">
    <property type="entry name" value="zf-MYND"/>
    <property type="match status" value="2"/>
</dbReference>
<keyword evidence="2 4" id="KW-0863">Zinc-finger</keyword>
<organism evidence="7 8">
    <name type="scientific">Chlorella ohadii</name>
    <dbReference type="NCBI Taxonomy" id="2649997"/>
    <lineage>
        <taxon>Eukaryota</taxon>
        <taxon>Viridiplantae</taxon>
        <taxon>Chlorophyta</taxon>
        <taxon>core chlorophytes</taxon>
        <taxon>Trebouxiophyceae</taxon>
        <taxon>Chlorellales</taxon>
        <taxon>Chlorellaceae</taxon>
        <taxon>Chlorella clade</taxon>
        <taxon>Chlorella</taxon>
    </lineage>
</organism>
<keyword evidence="8" id="KW-1185">Reference proteome</keyword>
<feature type="domain" description="MYND-type" evidence="6">
    <location>
        <begin position="769"/>
        <end position="813"/>
    </location>
</feature>
<dbReference type="EMBL" id="JADXDR010000022">
    <property type="protein sequence ID" value="KAI7845097.1"/>
    <property type="molecule type" value="Genomic_DNA"/>
</dbReference>
<comment type="caution">
    <text evidence="7">The sequence shown here is derived from an EMBL/GenBank/DDBJ whole genome shotgun (WGS) entry which is preliminary data.</text>
</comment>
<keyword evidence="3" id="KW-0862">Zinc</keyword>
<evidence type="ECO:0000256" key="4">
    <source>
        <dbReference type="PROSITE-ProRule" id="PRU00134"/>
    </source>
</evidence>